<reference evidence="2" key="1">
    <citation type="submission" date="2021-06" db="EMBL/GenBank/DDBJ databases">
        <authorList>
            <person name="Kallberg Y."/>
            <person name="Tangrot J."/>
            <person name="Rosling A."/>
        </authorList>
    </citation>
    <scope>NUCLEOTIDE SEQUENCE</scope>
    <source>
        <strain evidence="2">FL966</strain>
    </source>
</reference>
<evidence type="ECO:0000256" key="1">
    <source>
        <dbReference type="SAM" id="MobiDB-lite"/>
    </source>
</evidence>
<dbReference type="Proteomes" id="UP000789759">
    <property type="component" value="Unassembled WGS sequence"/>
</dbReference>
<feature type="region of interest" description="Disordered" evidence="1">
    <location>
        <begin position="16"/>
        <end position="45"/>
    </location>
</feature>
<comment type="caution">
    <text evidence="2">The sequence shown here is derived from an EMBL/GenBank/DDBJ whole genome shotgun (WGS) entry which is preliminary data.</text>
</comment>
<feature type="compositionally biased region" description="Basic and acidic residues" evidence="1">
    <location>
        <begin position="24"/>
        <end position="36"/>
    </location>
</feature>
<sequence>MSDHIYRETLFPLIFHGSENGDGAMKDREEGADGHSENTYQTGES</sequence>
<protein>
    <submittedName>
        <fullName evidence="2">10401_t:CDS:1</fullName>
    </submittedName>
</protein>
<evidence type="ECO:0000313" key="3">
    <source>
        <dbReference type="Proteomes" id="UP000789759"/>
    </source>
</evidence>
<proteinExistence type="predicted"/>
<gene>
    <name evidence="2" type="ORF">CPELLU_LOCUS1896</name>
</gene>
<evidence type="ECO:0000313" key="2">
    <source>
        <dbReference type="EMBL" id="CAG8489211.1"/>
    </source>
</evidence>
<organism evidence="2 3">
    <name type="scientific">Cetraspora pellucida</name>
    <dbReference type="NCBI Taxonomy" id="1433469"/>
    <lineage>
        <taxon>Eukaryota</taxon>
        <taxon>Fungi</taxon>
        <taxon>Fungi incertae sedis</taxon>
        <taxon>Mucoromycota</taxon>
        <taxon>Glomeromycotina</taxon>
        <taxon>Glomeromycetes</taxon>
        <taxon>Diversisporales</taxon>
        <taxon>Gigasporaceae</taxon>
        <taxon>Cetraspora</taxon>
    </lineage>
</organism>
<keyword evidence="3" id="KW-1185">Reference proteome</keyword>
<dbReference type="EMBL" id="CAJVQA010000755">
    <property type="protein sequence ID" value="CAG8489211.1"/>
    <property type="molecule type" value="Genomic_DNA"/>
</dbReference>
<dbReference type="AlphaFoldDB" id="A0A9N8ZD14"/>
<name>A0A9N8ZD14_9GLOM</name>
<accession>A0A9N8ZD14</accession>